<keyword evidence="2" id="KW-0732">Signal</keyword>
<dbReference type="InterPro" id="IPR011438">
    <property type="entry name" value="DUF1541"/>
</dbReference>
<protein>
    <recommendedName>
        <fullName evidence="3">DUF1541 domain-containing protein</fullName>
    </recommendedName>
</protein>
<keyword evidence="5" id="KW-1185">Reference proteome</keyword>
<evidence type="ECO:0000313" key="5">
    <source>
        <dbReference type="Proteomes" id="UP000391919"/>
    </source>
</evidence>
<proteinExistence type="predicted"/>
<dbReference type="RefSeq" id="WP_172967547.1">
    <property type="nucleotide sequence ID" value="NZ_BKZQ01000045.1"/>
</dbReference>
<dbReference type="Gene3D" id="2.30.30.1210">
    <property type="entry name" value="Domain of unknown function DUF1541"/>
    <property type="match status" value="1"/>
</dbReference>
<evidence type="ECO:0000313" key="4">
    <source>
        <dbReference type="EMBL" id="GER71372.1"/>
    </source>
</evidence>
<evidence type="ECO:0000256" key="2">
    <source>
        <dbReference type="SAM" id="SignalP"/>
    </source>
</evidence>
<feature type="domain" description="DUF1541" evidence="3">
    <location>
        <begin position="64"/>
        <end position="115"/>
    </location>
</feature>
<feature type="signal peptide" evidence="2">
    <location>
        <begin position="1"/>
        <end position="19"/>
    </location>
</feature>
<reference evidence="4 5" key="1">
    <citation type="submission" date="2019-09" db="EMBL/GenBank/DDBJ databases">
        <title>Draft genome sequence of Bacillus sp. JC-7.</title>
        <authorList>
            <person name="Tanaka N."/>
            <person name="Shiwa Y."/>
            <person name="Fujita N."/>
            <person name="Tanasupawat S."/>
        </authorList>
    </citation>
    <scope>NUCLEOTIDE SEQUENCE [LARGE SCALE GENOMIC DNA]</scope>
    <source>
        <strain evidence="4 5">JC-7</strain>
    </source>
</reference>
<dbReference type="Proteomes" id="UP000391919">
    <property type="component" value="Unassembled WGS sequence"/>
</dbReference>
<dbReference type="EMBL" id="BKZQ01000045">
    <property type="protein sequence ID" value="GER71372.1"/>
    <property type="molecule type" value="Genomic_DNA"/>
</dbReference>
<accession>A0A5J4J919</accession>
<sequence>MVKKVLTGIFSLTIFFSLAAFGNSEKKSANSENTSSHSEMEMSYSGSSDVPKGMKEEKNPKYKVGSQVIIHADHMEGMDGAKATVKAAYATTVYTVNYKPATGGAEVKNHKWVVQEEIKAAGNKTLKPGTKVILEADHMEGMKGASAEIVSSKKTTVYMVDYTPTNGGEKVKNHKWLIEDELSAK</sequence>
<dbReference type="Pfam" id="PF07563">
    <property type="entry name" value="DUF1541"/>
    <property type="match status" value="2"/>
</dbReference>
<feature type="region of interest" description="Disordered" evidence="1">
    <location>
        <begin position="26"/>
        <end position="57"/>
    </location>
</feature>
<comment type="caution">
    <text evidence="4">The sequence shown here is derived from an EMBL/GenBank/DDBJ whole genome shotgun (WGS) entry which is preliminary data.</text>
</comment>
<name>A0A5J4J919_9BACI</name>
<evidence type="ECO:0000259" key="3">
    <source>
        <dbReference type="Pfam" id="PF07563"/>
    </source>
</evidence>
<organism evidence="4 5">
    <name type="scientific">Weizmannia acidilactici</name>
    <dbReference type="NCBI Taxonomy" id="2607726"/>
    <lineage>
        <taxon>Bacteria</taxon>
        <taxon>Bacillati</taxon>
        <taxon>Bacillota</taxon>
        <taxon>Bacilli</taxon>
        <taxon>Bacillales</taxon>
        <taxon>Bacillaceae</taxon>
        <taxon>Heyndrickxia</taxon>
    </lineage>
</organism>
<feature type="chain" id="PRO_5038820951" description="DUF1541 domain-containing protein" evidence="2">
    <location>
        <begin position="20"/>
        <end position="185"/>
    </location>
</feature>
<feature type="domain" description="DUF1541" evidence="3">
    <location>
        <begin position="128"/>
        <end position="179"/>
    </location>
</feature>
<dbReference type="AlphaFoldDB" id="A0A5J4J919"/>
<gene>
    <name evidence="4" type="primary">ydhK</name>
    <name evidence="4" type="ORF">BpJC7_26750</name>
</gene>
<evidence type="ECO:0000256" key="1">
    <source>
        <dbReference type="SAM" id="MobiDB-lite"/>
    </source>
</evidence>